<dbReference type="EMBL" id="CP015079">
    <property type="protein sequence ID" value="ANH39303.1"/>
    <property type="molecule type" value="Genomic_DNA"/>
</dbReference>
<evidence type="ECO:0000313" key="2">
    <source>
        <dbReference type="EMBL" id="ANH39303.1"/>
    </source>
</evidence>
<feature type="compositionally biased region" description="Low complexity" evidence="1">
    <location>
        <begin position="336"/>
        <end position="348"/>
    </location>
</feature>
<accession>A0A1A9GNX5</accession>
<keyword evidence="3" id="KW-1185">Reference proteome</keyword>
<name>A0A1A9GNX5_9ACTN</name>
<gene>
    <name evidence="2" type="ORF">I601_2887</name>
</gene>
<dbReference type="SUPFAM" id="SSF50998">
    <property type="entry name" value="Quinoprotein alcohol dehydrogenase-like"/>
    <property type="match status" value="1"/>
</dbReference>
<evidence type="ECO:0000313" key="3">
    <source>
        <dbReference type="Proteomes" id="UP000077868"/>
    </source>
</evidence>
<dbReference type="STRING" id="1300347.I601_2887"/>
<dbReference type="Proteomes" id="UP000077868">
    <property type="component" value="Chromosome"/>
</dbReference>
<feature type="region of interest" description="Disordered" evidence="1">
    <location>
        <begin position="330"/>
        <end position="358"/>
    </location>
</feature>
<feature type="region of interest" description="Disordered" evidence="1">
    <location>
        <begin position="386"/>
        <end position="405"/>
    </location>
</feature>
<evidence type="ECO:0000256" key="1">
    <source>
        <dbReference type="SAM" id="MobiDB-lite"/>
    </source>
</evidence>
<dbReference type="PATRIC" id="fig|1300347.3.peg.2887"/>
<proteinExistence type="predicted"/>
<reference evidence="2 3" key="1">
    <citation type="submission" date="2016-03" db="EMBL/GenBank/DDBJ databases">
        <title>Complete genome sequence of a soil Actinobacterium, Nocardioides dokdonensis FR1436.</title>
        <authorList>
            <person name="Kwon S.-K."/>
            <person name="Kim K."/>
            <person name="Kim J.F."/>
        </authorList>
    </citation>
    <scope>NUCLEOTIDE SEQUENCE [LARGE SCALE GENOMIC DNA]</scope>
    <source>
        <strain evidence="2 3">FR1436</strain>
    </source>
</reference>
<dbReference type="KEGG" id="ndk:I601_2887"/>
<dbReference type="OrthoDB" id="3778144at2"/>
<sequence length="498" mass="51929">MHGGAGDDEDFAAYVAARRAAHVRAVVALGSPPGHATALTDRALARARAEWRVLRESADPGVEVWRLLLEVRAEDTTRWWHSEPATPAPGLDRLTPVRRTCLVLAAVAGLDDAALVELTGEWPRPGDPRTEDLSQEARDLAAGVEVTPRAAGAVAAVPRGRRVPRRVLVGGVLLAVVVGLGTWQAAGPGGPDPDAGGLGPVPVRAVRNSVPTAWAAAGELVVDDSALTLPGVRRLVRVRGAVVYSDGSGRVVRTDATGERLQLGTSAPGAALVVERERAWVAWTDVAGTELVVADVRTGEELARHGLDPGPPAPGPLNLEGPTLYYVDGSGSHTWDPLADPDGQAGDPPEGPGPAGLLDVDGLTTVVQVGERRIRFDGPFAPARTRRGVGAQLSPGGGYVLTRTGPDPRAPVRVYETASGRSRRTGIGAEEIALDAVFSTTGAITYVVGDADQVAAAGEFRRLSGARGWLLRTCFIRSGTCVDHLRVSSADGEPVLAR</sequence>
<dbReference type="RefSeq" id="WP_068111028.1">
    <property type="nucleotide sequence ID" value="NZ_CP015079.1"/>
</dbReference>
<dbReference type="InterPro" id="IPR011047">
    <property type="entry name" value="Quinoprotein_ADH-like_sf"/>
</dbReference>
<organism evidence="2 3">
    <name type="scientific">Nocardioides dokdonensis FR1436</name>
    <dbReference type="NCBI Taxonomy" id="1300347"/>
    <lineage>
        <taxon>Bacteria</taxon>
        <taxon>Bacillati</taxon>
        <taxon>Actinomycetota</taxon>
        <taxon>Actinomycetes</taxon>
        <taxon>Propionibacteriales</taxon>
        <taxon>Nocardioidaceae</taxon>
        <taxon>Nocardioides</taxon>
    </lineage>
</organism>
<protein>
    <submittedName>
        <fullName evidence="2">Uncharacterized protein</fullName>
    </submittedName>
</protein>
<dbReference type="AlphaFoldDB" id="A0A1A9GNX5"/>